<organism evidence="2 3">
    <name type="scientific">Solibacillus kalamii</name>
    <dbReference type="NCBI Taxonomy" id="1748298"/>
    <lineage>
        <taxon>Bacteria</taxon>
        <taxon>Bacillati</taxon>
        <taxon>Bacillota</taxon>
        <taxon>Bacilli</taxon>
        <taxon>Bacillales</taxon>
        <taxon>Caryophanaceae</taxon>
        <taxon>Solibacillus</taxon>
    </lineage>
</organism>
<proteinExistence type="predicted"/>
<evidence type="ECO:0000256" key="1">
    <source>
        <dbReference type="SAM" id="Coils"/>
    </source>
</evidence>
<sequence length="310" mass="36630">MEQTISIEKRIKEIFADDPLYLVIKETPTEQFFLSETYLSNLIEKKYYSTPEVASWFNVTDAQIRYYIKPFEEYLFDDEASNPTTASVIRLDFRAVIKLRMILLLKDEYRVKGLKQLLRINKDGHIIKKRTSSSTEVGMPDNIEYRLNAMSQALEQIMKTGLFKMEQDEETQQMQLSLNYDFFKQEIKALPPEPSQELTEIQVATKKLEQENTELKKKVEEIMASNKEDIAIRIREKAIEQIVLNRLQNEAVQQYSLQRKTTLFQKLFRSAQMEVDKKLYIAAYIEEKFPKQLTQALLEYHEQSISYQNE</sequence>
<dbReference type="EMBL" id="NHNT01000023">
    <property type="protein sequence ID" value="OUZ37258.1"/>
    <property type="molecule type" value="Genomic_DNA"/>
</dbReference>
<feature type="coiled-coil region" evidence="1">
    <location>
        <begin position="198"/>
        <end position="228"/>
    </location>
</feature>
<name>A0ABX3ZBN9_9BACL</name>
<keyword evidence="3" id="KW-1185">Reference proteome</keyword>
<gene>
    <name evidence="2" type="ORF">CBM15_18930</name>
</gene>
<evidence type="ECO:0000313" key="2">
    <source>
        <dbReference type="EMBL" id="OUZ37258.1"/>
    </source>
</evidence>
<comment type="caution">
    <text evidence="2">The sequence shown here is derived from an EMBL/GenBank/DDBJ whole genome shotgun (WGS) entry which is preliminary data.</text>
</comment>
<dbReference type="Proteomes" id="UP000196594">
    <property type="component" value="Unassembled WGS sequence"/>
</dbReference>
<evidence type="ECO:0000313" key="3">
    <source>
        <dbReference type="Proteomes" id="UP000196594"/>
    </source>
</evidence>
<keyword evidence="1" id="KW-0175">Coiled coil</keyword>
<protein>
    <submittedName>
        <fullName evidence="2">DNA primase</fullName>
    </submittedName>
</protein>
<accession>A0ABX3ZBN9</accession>
<dbReference type="RefSeq" id="WP_087618672.1">
    <property type="nucleotide sequence ID" value="NZ_JAFBEY010000022.1"/>
</dbReference>
<reference evidence="2 3" key="1">
    <citation type="journal article" date="2017" name="Int. J. Syst. Evol. Microbiol.">
        <title>Solibacillus kalamii sp. nov., isolated from a high-efficiency particulate arrestance filter system used in the International Space Station.</title>
        <authorList>
            <person name="Checinska Sielaff A."/>
            <person name="Kumar R.M."/>
            <person name="Pal D."/>
            <person name="Mayilraj S."/>
            <person name="Venkateswaran K."/>
        </authorList>
    </citation>
    <scope>NUCLEOTIDE SEQUENCE [LARGE SCALE GENOMIC DNA]</scope>
    <source>
        <strain evidence="2 3">ISSFR-015</strain>
    </source>
</reference>